<dbReference type="VEuPathDB" id="FungiDB:PV07_01145"/>
<evidence type="ECO:0000313" key="2">
    <source>
        <dbReference type="EMBL" id="KIW34366.1"/>
    </source>
</evidence>
<feature type="compositionally biased region" description="Basic and acidic residues" evidence="1">
    <location>
        <begin position="606"/>
        <end position="618"/>
    </location>
</feature>
<feature type="region of interest" description="Disordered" evidence="1">
    <location>
        <begin position="390"/>
        <end position="817"/>
    </location>
</feature>
<feature type="compositionally biased region" description="Basic residues" evidence="1">
    <location>
        <begin position="619"/>
        <end position="628"/>
    </location>
</feature>
<feature type="region of interest" description="Disordered" evidence="1">
    <location>
        <begin position="300"/>
        <end position="378"/>
    </location>
</feature>
<dbReference type="GeneID" id="27340339"/>
<accession>A0A0D2A1Z2</accession>
<dbReference type="EMBL" id="KN847040">
    <property type="protein sequence ID" value="KIW34366.1"/>
    <property type="molecule type" value="Genomic_DNA"/>
</dbReference>
<sequence length="817" mass="89275">MPLEIADSDAESDFDSPVKRPTTHQVGEENQPQSLASLPTIDFDEYLGPTQKLSSSASHYLNDFNQLDGSTDITFSRTADQQITTLFGEILPGMKSKKRAHSALQDGLSEPQHENSRENSKVKRSKTYGAASRSRTTQDDNLFAPPSECAPDPRNSDPNDQEGYGADQAVSDIHTKAARPKTPFLTGTSNQNGVIPLLERSLADSSHCMTTSTASMGQYQSINIDFRGSGQGLDVNTNPFGALSQVSFAEQPNQDMPENLTHFIEVDEGRSTHVGGNQIMVSDDEPLQVLSQRSPQRPLAIDPAQTMGEGGAASHADGDSHFQVPDLTNDIPDPATVTENVEMSMEKASVPRKRGRKARNSRLPSKSPAPSINEDTDDMGFSILATATRARRGTVESLSLSQASQTSATVPPSRKRKRRKSNQIDEEAPVGYPAGSSPSKHPTSELNLSDEAEIGLPKEAYKPRPSRTRSKRFVDEDETLLPAPVADEDHRTPAKNNSNNTLEQETPPISAAKSSTKKGRKSKVKRAKTSAAALLKRAEPMLSDGEDDVVWMDSKPAPVKLDLPPDLKALKKESDAPKGEQEKEHRQESEQTKGAKSSNIIIEIPNHPEVKDPAVEPKKRGRRPKKPGHQQQEQKNNEETEEERESYSKSRTPLAEKSRNIAPGTDQNLPDKDLTKAPTFSPITSPEPEAEKHVQSEENEISSKGNKPITTPAKPVSIAPPSSAEKGPTKHSPINPPSLSASGRKVIYRVGLSRRQNIPSLLRKVDRDKPPPKNVVRKEKESKKKKKDADADYEGEDGVGGPGEMRGPDGMLIEWEF</sequence>
<name>A0A0D2A1Z2_9EURO</name>
<organism evidence="2 3">
    <name type="scientific">Cladophialophora immunda</name>
    <dbReference type="NCBI Taxonomy" id="569365"/>
    <lineage>
        <taxon>Eukaryota</taxon>
        <taxon>Fungi</taxon>
        <taxon>Dikarya</taxon>
        <taxon>Ascomycota</taxon>
        <taxon>Pezizomycotina</taxon>
        <taxon>Eurotiomycetes</taxon>
        <taxon>Chaetothyriomycetidae</taxon>
        <taxon>Chaetothyriales</taxon>
        <taxon>Herpotrichiellaceae</taxon>
        <taxon>Cladophialophora</taxon>
    </lineage>
</organism>
<feature type="compositionally biased region" description="Low complexity" evidence="1">
    <location>
        <begin position="397"/>
        <end position="409"/>
    </location>
</feature>
<reference evidence="2 3" key="1">
    <citation type="submission" date="2015-01" db="EMBL/GenBank/DDBJ databases">
        <title>The Genome Sequence of Cladophialophora immunda CBS83496.</title>
        <authorList>
            <consortium name="The Broad Institute Genomics Platform"/>
            <person name="Cuomo C."/>
            <person name="de Hoog S."/>
            <person name="Gorbushina A."/>
            <person name="Stielow B."/>
            <person name="Teixiera M."/>
            <person name="Abouelleil A."/>
            <person name="Chapman S.B."/>
            <person name="Priest M."/>
            <person name="Young S.K."/>
            <person name="Wortman J."/>
            <person name="Nusbaum C."/>
            <person name="Birren B."/>
        </authorList>
    </citation>
    <scope>NUCLEOTIDE SEQUENCE [LARGE SCALE GENOMIC DNA]</scope>
    <source>
        <strain evidence="2 3">CBS 83496</strain>
    </source>
</reference>
<feature type="compositionally biased region" description="Basic residues" evidence="1">
    <location>
        <begin position="515"/>
        <end position="528"/>
    </location>
</feature>
<evidence type="ECO:0000256" key="1">
    <source>
        <dbReference type="SAM" id="MobiDB-lite"/>
    </source>
</evidence>
<feature type="region of interest" description="Disordered" evidence="1">
    <location>
        <begin position="97"/>
        <end position="165"/>
    </location>
</feature>
<dbReference type="OrthoDB" id="5404794at2759"/>
<feature type="compositionally biased region" description="Basic residues" evidence="1">
    <location>
        <begin position="350"/>
        <end position="360"/>
    </location>
</feature>
<dbReference type="HOGENOM" id="CLU_357532_0_0_1"/>
<dbReference type="AlphaFoldDB" id="A0A0D2A1Z2"/>
<dbReference type="RefSeq" id="XP_016254582.1">
    <property type="nucleotide sequence ID" value="XM_016387654.1"/>
</dbReference>
<evidence type="ECO:0000313" key="3">
    <source>
        <dbReference type="Proteomes" id="UP000054466"/>
    </source>
</evidence>
<protein>
    <submittedName>
        <fullName evidence="2">Uncharacterized protein</fullName>
    </submittedName>
</protein>
<gene>
    <name evidence="2" type="ORF">PV07_01145</name>
</gene>
<feature type="compositionally biased region" description="Polar residues" evidence="1">
    <location>
        <begin position="494"/>
        <end position="504"/>
    </location>
</feature>
<dbReference type="Proteomes" id="UP000054466">
    <property type="component" value="Unassembled WGS sequence"/>
</dbReference>
<proteinExistence type="predicted"/>
<feature type="compositionally biased region" description="Polar residues" evidence="1">
    <location>
        <begin position="436"/>
        <end position="447"/>
    </location>
</feature>
<feature type="compositionally biased region" description="Basic and acidic residues" evidence="1">
    <location>
        <begin position="563"/>
        <end position="593"/>
    </location>
</feature>
<feature type="compositionally biased region" description="Polar residues" evidence="1">
    <location>
        <begin position="23"/>
        <end position="37"/>
    </location>
</feature>
<feature type="compositionally biased region" description="Basic and acidic residues" evidence="1">
    <location>
        <begin position="111"/>
        <end position="121"/>
    </location>
</feature>
<feature type="compositionally biased region" description="Basic and acidic residues" evidence="1">
    <location>
        <begin position="763"/>
        <end position="790"/>
    </location>
</feature>
<feature type="region of interest" description="Disordered" evidence="1">
    <location>
        <begin position="1"/>
        <end position="40"/>
    </location>
</feature>
<keyword evidence="3" id="KW-1185">Reference proteome</keyword>
<feature type="compositionally biased region" description="Acidic residues" evidence="1">
    <location>
        <begin position="1"/>
        <end position="14"/>
    </location>
</feature>